<sequence length="434" mass="47717">MGVGGVAIEDMAQGEVIFSLRMRDDDDAPIALTTTEVENERGPLRTLAKMVNATRLTSRYAGVIEDEWGFPLDSTRAATLALALAREVELGDDAYWRAYVDLLPREVDSLQMWDDDELEALQGSRLIERARRRRALVRREYEATREALGATAPSYESFRWAYATVLARAFVLPDLNCMALLPGLDLYNSARDAEKCTVERLGHVEDDDDEDDDEDVAFANEGEAQVTLRVGIGGAAAGTQLFHDYADHTSGGALLEFGFVYHGERERGSGVDAVETSLVRAYDALDARSRAFLAERVFGAFNVRTSLTFELSNVGGVYKPALRGAACVPLEMWRAARALALSPERALPASLDDVLDEDTEIRARRIILDALKAERARYAATSIEEDVRALRLALDAGAAARRTAAALDVRVGEKSLLDDVITDLETNARRARRG</sequence>
<dbReference type="HOGENOM" id="CLU_683984_0_0_1"/>
<dbReference type="Gene3D" id="3.90.1420.10">
    <property type="entry name" value="Rubisco LSMT, substrate-binding domain"/>
    <property type="match status" value="1"/>
</dbReference>
<evidence type="ECO:0000256" key="1">
    <source>
        <dbReference type="ARBA" id="ARBA00022603"/>
    </source>
</evidence>
<keyword evidence="3" id="KW-0949">S-adenosyl-L-methionine</keyword>
<dbReference type="GeneID" id="5004575"/>
<dbReference type="KEGG" id="olu:OSTLU_26435"/>
<dbReference type="InterPro" id="IPR046341">
    <property type="entry name" value="SET_dom_sf"/>
</dbReference>
<keyword evidence="1" id="KW-0489">Methyltransferase</keyword>
<evidence type="ECO:0000256" key="3">
    <source>
        <dbReference type="ARBA" id="ARBA00022691"/>
    </source>
</evidence>
<proteinExistence type="predicted"/>
<dbReference type="eggNOG" id="KOG1337">
    <property type="taxonomic scope" value="Eukaryota"/>
</dbReference>
<dbReference type="InterPro" id="IPR050600">
    <property type="entry name" value="SETD3_SETD6_MTase"/>
</dbReference>
<dbReference type="CDD" id="cd10527">
    <property type="entry name" value="SET_LSMT"/>
    <property type="match status" value="1"/>
</dbReference>
<dbReference type="GO" id="GO:0032259">
    <property type="term" value="P:methylation"/>
    <property type="evidence" value="ECO:0007669"/>
    <property type="project" value="UniProtKB-KW"/>
</dbReference>
<accession>A4S4J9</accession>
<keyword evidence="2" id="KW-0808">Transferase</keyword>
<dbReference type="RefSeq" id="XP_001420278.1">
    <property type="nucleotide sequence ID" value="XM_001420241.1"/>
</dbReference>
<dbReference type="GO" id="GO:0016279">
    <property type="term" value="F:protein-lysine N-methyltransferase activity"/>
    <property type="evidence" value="ECO:0007669"/>
    <property type="project" value="TreeGrafter"/>
</dbReference>
<evidence type="ECO:0000256" key="2">
    <source>
        <dbReference type="ARBA" id="ARBA00022679"/>
    </source>
</evidence>
<dbReference type="AlphaFoldDB" id="A4S4J9"/>
<dbReference type="Gene3D" id="3.90.1410.10">
    <property type="entry name" value="set domain protein methyltransferase, domain 1"/>
    <property type="match status" value="1"/>
</dbReference>
<evidence type="ECO:0000313" key="4">
    <source>
        <dbReference type="EMBL" id="ABO98571.1"/>
    </source>
</evidence>
<dbReference type="PANTHER" id="PTHR13271">
    <property type="entry name" value="UNCHARACTERIZED PUTATIVE METHYLTRANSFERASE"/>
    <property type="match status" value="1"/>
</dbReference>
<organism evidence="4 5">
    <name type="scientific">Ostreococcus lucimarinus (strain CCE9901)</name>
    <dbReference type="NCBI Taxonomy" id="436017"/>
    <lineage>
        <taxon>Eukaryota</taxon>
        <taxon>Viridiplantae</taxon>
        <taxon>Chlorophyta</taxon>
        <taxon>Mamiellophyceae</taxon>
        <taxon>Mamiellales</taxon>
        <taxon>Bathycoccaceae</taxon>
        <taxon>Ostreococcus</taxon>
    </lineage>
</organism>
<dbReference type="Proteomes" id="UP000001568">
    <property type="component" value="Chromosome 11"/>
</dbReference>
<evidence type="ECO:0000313" key="5">
    <source>
        <dbReference type="Proteomes" id="UP000001568"/>
    </source>
</evidence>
<dbReference type="SUPFAM" id="SSF81822">
    <property type="entry name" value="RuBisCo LSMT C-terminal, substrate-binding domain"/>
    <property type="match status" value="1"/>
</dbReference>
<name>A4S4J9_OSTLU</name>
<protein>
    <submittedName>
        <fullName evidence="4">Uncharacterized protein</fullName>
    </submittedName>
</protein>
<dbReference type="Gramene" id="ABO98571">
    <property type="protein sequence ID" value="ABO98571"/>
    <property type="gene ID" value="OSTLU_26435"/>
</dbReference>
<gene>
    <name evidence="4" type="ORF">OSTLU_26435</name>
</gene>
<dbReference type="OrthoDB" id="498255at2759"/>
<reference evidence="4 5" key="1">
    <citation type="journal article" date="2007" name="Proc. Natl. Acad. Sci. U.S.A.">
        <title>The tiny eukaryote Ostreococcus provides genomic insights into the paradox of plankton speciation.</title>
        <authorList>
            <person name="Palenik B."/>
            <person name="Grimwood J."/>
            <person name="Aerts A."/>
            <person name="Rouze P."/>
            <person name="Salamov A."/>
            <person name="Putnam N."/>
            <person name="Dupont C."/>
            <person name="Jorgensen R."/>
            <person name="Derelle E."/>
            <person name="Rombauts S."/>
            <person name="Zhou K."/>
            <person name="Otillar R."/>
            <person name="Merchant S.S."/>
            <person name="Podell S."/>
            <person name="Gaasterland T."/>
            <person name="Napoli C."/>
            <person name="Gendler K."/>
            <person name="Manuell A."/>
            <person name="Tai V."/>
            <person name="Vallon O."/>
            <person name="Piganeau G."/>
            <person name="Jancek S."/>
            <person name="Heijde M."/>
            <person name="Jabbari K."/>
            <person name="Bowler C."/>
            <person name="Lohr M."/>
            <person name="Robbens S."/>
            <person name="Werner G."/>
            <person name="Dubchak I."/>
            <person name="Pazour G.J."/>
            <person name="Ren Q."/>
            <person name="Paulsen I."/>
            <person name="Delwiche C."/>
            <person name="Schmutz J."/>
            <person name="Rokhsar D."/>
            <person name="Van de Peer Y."/>
            <person name="Moreau H."/>
            <person name="Grigoriev I.V."/>
        </authorList>
    </citation>
    <scope>NUCLEOTIDE SEQUENCE [LARGE SCALE GENOMIC DNA]</scope>
    <source>
        <strain evidence="4 5">CCE9901</strain>
    </source>
</reference>
<keyword evidence="5" id="KW-1185">Reference proteome</keyword>
<dbReference type="InterPro" id="IPR036464">
    <property type="entry name" value="Rubisco_LSMT_subst-bd_sf"/>
</dbReference>
<dbReference type="EMBL" id="CP000591">
    <property type="protein sequence ID" value="ABO98571.1"/>
    <property type="molecule type" value="Genomic_DNA"/>
</dbReference>
<dbReference type="OMA" id="FHDYADH"/>
<dbReference type="SUPFAM" id="SSF82199">
    <property type="entry name" value="SET domain"/>
    <property type="match status" value="1"/>
</dbReference>